<evidence type="ECO:0000256" key="2">
    <source>
        <dbReference type="ARBA" id="ARBA00022490"/>
    </source>
</evidence>
<dbReference type="InterPro" id="IPR036565">
    <property type="entry name" value="Mur-like_cat_sf"/>
</dbReference>
<feature type="domain" description="Mur ligase C-terminal" evidence="14">
    <location>
        <begin position="320"/>
        <end position="448"/>
    </location>
</feature>
<dbReference type="InterPro" id="IPR004101">
    <property type="entry name" value="Mur_ligase_C"/>
</dbReference>
<dbReference type="GO" id="GO:0004326">
    <property type="term" value="F:tetrahydrofolylpolyglutamate synthase activity"/>
    <property type="evidence" value="ECO:0007669"/>
    <property type="project" value="InterPro"/>
</dbReference>
<evidence type="ECO:0000256" key="1">
    <source>
        <dbReference type="ARBA" id="ARBA00005898"/>
    </source>
</evidence>
<keyword evidence="5 11" id="KW-0547">Nucleotide-binding</keyword>
<dbReference type="GO" id="GO:0051301">
    <property type="term" value="P:cell division"/>
    <property type="evidence" value="ECO:0007669"/>
    <property type="project" value="UniProtKB-KW"/>
</dbReference>
<dbReference type="GO" id="GO:0005524">
    <property type="term" value="F:ATP binding"/>
    <property type="evidence" value="ECO:0007669"/>
    <property type="project" value="UniProtKB-UniRule"/>
</dbReference>
<dbReference type="NCBIfam" id="NF001124">
    <property type="entry name" value="PRK00139.1-2"/>
    <property type="match status" value="1"/>
</dbReference>
<dbReference type="HOGENOM" id="CLU_022291_4_1_0"/>
<dbReference type="EC" id="6.3.2.13" evidence="11"/>
<dbReference type="SUPFAM" id="SSF63418">
    <property type="entry name" value="MurE/MurF N-terminal domain"/>
    <property type="match status" value="1"/>
</dbReference>
<comment type="catalytic activity">
    <reaction evidence="11">
        <text>UDP-N-acetyl-alpha-D-muramoyl-L-alanyl-D-glutamate + meso-2,6-diaminopimelate + ATP = UDP-N-acetyl-alpha-D-muramoyl-L-alanyl-gamma-D-glutamyl-meso-2,6-diaminopimelate + ADP + phosphate + H(+)</text>
        <dbReference type="Rhea" id="RHEA:23676"/>
        <dbReference type="ChEBI" id="CHEBI:15378"/>
        <dbReference type="ChEBI" id="CHEBI:30616"/>
        <dbReference type="ChEBI" id="CHEBI:43474"/>
        <dbReference type="ChEBI" id="CHEBI:57791"/>
        <dbReference type="ChEBI" id="CHEBI:83900"/>
        <dbReference type="ChEBI" id="CHEBI:83905"/>
        <dbReference type="ChEBI" id="CHEBI:456216"/>
        <dbReference type="EC" id="6.3.2.13"/>
    </reaction>
</comment>
<dbReference type="PROSITE" id="PS01011">
    <property type="entry name" value="FOLYLPOLYGLU_SYNT_1"/>
    <property type="match status" value="1"/>
</dbReference>
<evidence type="ECO:0000256" key="12">
    <source>
        <dbReference type="RuleBase" id="RU004135"/>
    </source>
</evidence>
<feature type="modified residue" description="N6-carboxylysine" evidence="11">
    <location>
        <position position="213"/>
    </location>
</feature>
<evidence type="ECO:0000313" key="16">
    <source>
        <dbReference type="EMBL" id="AKC95337.1"/>
    </source>
</evidence>
<evidence type="ECO:0000259" key="14">
    <source>
        <dbReference type="Pfam" id="PF02875"/>
    </source>
</evidence>
<feature type="binding site" evidence="11">
    <location>
        <position position="181"/>
    </location>
    <ligand>
        <name>UDP-N-acetyl-alpha-D-muramoyl-L-alanyl-D-glutamate</name>
        <dbReference type="ChEBI" id="CHEBI:83900"/>
    </ligand>
</feature>
<evidence type="ECO:0000256" key="9">
    <source>
        <dbReference type="ARBA" id="ARBA00023306"/>
    </source>
</evidence>
<keyword evidence="4 11" id="KW-0132">Cell division</keyword>
<evidence type="ECO:0000256" key="8">
    <source>
        <dbReference type="ARBA" id="ARBA00022984"/>
    </source>
</evidence>
<evidence type="ECO:0000256" key="5">
    <source>
        <dbReference type="ARBA" id="ARBA00022741"/>
    </source>
</evidence>
<keyword evidence="7 11" id="KW-0133">Cell shape</keyword>
<dbReference type="Pfam" id="PF01225">
    <property type="entry name" value="Mur_ligase"/>
    <property type="match status" value="1"/>
</dbReference>
<dbReference type="GO" id="GO:0008765">
    <property type="term" value="F:UDP-N-acetylmuramoylalanyl-D-glutamate-2,6-diaminopimelate ligase activity"/>
    <property type="evidence" value="ECO:0007669"/>
    <property type="project" value="UniProtKB-UniRule"/>
</dbReference>
<dbReference type="GO" id="GO:0008360">
    <property type="term" value="P:regulation of cell shape"/>
    <property type="evidence" value="ECO:0007669"/>
    <property type="project" value="UniProtKB-KW"/>
</dbReference>
<feature type="binding site" evidence="11">
    <location>
        <position position="369"/>
    </location>
    <ligand>
        <name>meso-2,6-diaminopimelate</name>
        <dbReference type="ChEBI" id="CHEBI:57791"/>
    </ligand>
</feature>
<dbReference type="PATRIC" id="fig|1069640.6.peg.385"/>
<accession>A0A0E3ZBZ8</accession>
<dbReference type="HAMAP" id="MF_00208">
    <property type="entry name" value="MurE"/>
    <property type="match status" value="1"/>
</dbReference>
<feature type="binding site" evidence="11">
    <location>
        <position position="25"/>
    </location>
    <ligand>
        <name>UDP-N-acetyl-alpha-D-muramoyl-L-alanyl-D-glutamate</name>
        <dbReference type="ChEBI" id="CHEBI:83900"/>
    </ligand>
</feature>
<evidence type="ECO:0000259" key="15">
    <source>
        <dbReference type="Pfam" id="PF08245"/>
    </source>
</evidence>
<feature type="binding site" evidence="11">
    <location>
        <position position="446"/>
    </location>
    <ligand>
        <name>meso-2,6-diaminopimelate</name>
        <dbReference type="ChEBI" id="CHEBI:57791"/>
    </ligand>
</feature>
<dbReference type="KEGG" id="sns:VC03_02015"/>
<dbReference type="InterPro" id="IPR018109">
    <property type="entry name" value="Folylpolyglutamate_synth_CS"/>
</dbReference>
<keyword evidence="10 11" id="KW-0961">Cell wall biogenesis/degradation</keyword>
<comment type="PTM">
    <text evidence="11">Carboxylation is probably crucial for Mg(2+) binding and, consequently, for the gamma-phosphate positioning of ATP.</text>
</comment>
<dbReference type="EMBL" id="CP011280">
    <property type="protein sequence ID" value="AKC95337.1"/>
    <property type="molecule type" value="Genomic_DNA"/>
</dbReference>
<proteinExistence type="inferred from homology"/>
<evidence type="ECO:0000256" key="4">
    <source>
        <dbReference type="ARBA" id="ARBA00022618"/>
    </source>
</evidence>
<gene>
    <name evidence="11" type="primary">murE</name>
    <name evidence="16" type="ORF">VC03_02015</name>
</gene>
<dbReference type="Gene3D" id="3.40.1190.10">
    <property type="entry name" value="Mur-like, catalytic domain"/>
    <property type="match status" value="1"/>
</dbReference>
<feature type="short sequence motif" description="Meso-diaminopimelate recognition motif" evidence="11">
    <location>
        <begin position="393"/>
        <end position="396"/>
    </location>
</feature>
<comment type="pathway">
    <text evidence="11 12">Cell wall biogenesis; peptidoglycan biosynthesis.</text>
</comment>
<dbReference type="SUPFAM" id="SSF53623">
    <property type="entry name" value="MurD-like peptide ligases, catalytic domain"/>
    <property type="match status" value="1"/>
</dbReference>
<feature type="binding site" evidence="11">
    <location>
        <begin position="108"/>
        <end position="114"/>
    </location>
    <ligand>
        <name>ATP</name>
        <dbReference type="ChEBI" id="CHEBI:30616"/>
    </ligand>
</feature>
<keyword evidence="2 11" id="KW-0963">Cytoplasm</keyword>
<dbReference type="GO" id="GO:0009252">
    <property type="term" value="P:peptidoglycan biosynthetic process"/>
    <property type="evidence" value="ECO:0007669"/>
    <property type="project" value="UniProtKB-UniRule"/>
</dbReference>
<dbReference type="Pfam" id="PF02875">
    <property type="entry name" value="Mur_ligase_C"/>
    <property type="match status" value="1"/>
</dbReference>
<comment type="function">
    <text evidence="11">Catalyzes the addition of meso-diaminopimelic acid to the nucleotide precursor UDP-N-acetylmuramoyl-L-alanyl-D-glutamate (UMAG) in the biosynthesis of bacterial cell-wall peptidoglycan.</text>
</comment>
<dbReference type="GO" id="GO:0005737">
    <property type="term" value="C:cytoplasm"/>
    <property type="evidence" value="ECO:0007669"/>
    <property type="project" value="UniProtKB-SubCell"/>
</dbReference>
<comment type="subcellular location">
    <subcellularLocation>
        <location evidence="11 12">Cytoplasm</location>
    </subcellularLocation>
</comment>
<keyword evidence="6 11" id="KW-0067">ATP-binding</keyword>
<keyword evidence="17" id="KW-1185">Reference proteome</keyword>
<evidence type="ECO:0000256" key="3">
    <source>
        <dbReference type="ARBA" id="ARBA00022598"/>
    </source>
</evidence>
<dbReference type="RefSeq" id="WP_046328443.1">
    <property type="nucleotide sequence ID" value="NZ_CAUPIC010000001.1"/>
</dbReference>
<dbReference type="AlphaFoldDB" id="A0A0E3ZBZ8"/>
<evidence type="ECO:0000256" key="11">
    <source>
        <dbReference type="HAMAP-Rule" id="MF_00208"/>
    </source>
</evidence>
<keyword evidence="8 11" id="KW-0573">Peptidoglycan synthesis</keyword>
<protein>
    <recommendedName>
        <fullName evidence="11">UDP-N-acetylmuramoyl-L-alanyl-D-glutamate--2,6-diaminopimelate ligase</fullName>
        <ecNumber evidence="11">6.3.2.13</ecNumber>
    </recommendedName>
    <alternativeName>
        <fullName evidence="11">Meso-A2pm-adding enzyme</fullName>
    </alternativeName>
    <alternativeName>
        <fullName evidence="11">Meso-diaminopimelate-adding enzyme</fullName>
    </alternativeName>
    <alternativeName>
        <fullName evidence="11">UDP-MurNAc-L-Ala-D-Glu:meso-diaminopimelate ligase</fullName>
    </alternativeName>
    <alternativeName>
        <fullName evidence="11">UDP-MurNAc-tripeptide synthetase</fullName>
    </alternativeName>
    <alternativeName>
        <fullName evidence="11">UDP-N-acetylmuramyl-tripeptide synthetase</fullName>
    </alternativeName>
</protein>
<evidence type="ECO:0000256" key="6">
    <source>
        <dbReference type="ARBA" id="ARBA00022840"/>
    </source>
</evidence>
<dbReference type="Gene3D" id="3.40.1390.10">
    <property type="entry name" value="MurE/MurF, N-terminal domain"/>
    <property type="match status" value="1"/>
</dbReference>
<dbReference type="GO" id="GO:0071555">
    <property type="term" value="P:cell wall organization"/>
    <property type="evidence" value="ECO:0007669"/>
    <property type="project" value="UniProtKB-KW"/>
</dbReference>
<dbReference type="InterPro" id="IPR013221">
    <property type="entry name" value="Mur_ligase_cen"/>
</dbReference>
<keyword evidence="9 11" id="KW-0131">Cell cycle</keyword>
<keyword evidence="3 11" id="KW-0436">Ligase</keyword>
<feature type="domain" description="Mur ligase N-terminal catalytic" evidence="13">
    <location>
        <begin position="18"/>
        <end position="92"/>
    </location>
</feature>
<feature type="binding site" evidence="11">
    <location>
        <position position="450"/>
    </location>
    <ligand>
        <name>meso-2,6-diaminopimelate</name>
        <dbReference type="ChEBI" id="CHEBI:57791"/>
    </ligand>
</feature>
<feature type="binding site" evidence="11">
    <location>
        <position position="173"/>
    </location>
    <ligand>
        <name>UDP-N-acetyl-alpha-D-muramoyl-L-alanyl-D-glutamate</name>
        <dbReference type="ChEBI" id="CHEBI:83900"/>
    </ligand>
</feature>
<feature type="binding site" evidence="11">
    <location>
        <begin position="393"/>
        <end position="396"/>
    </location>
    <ligand>
        <name>meso-2,6-diaminopimelate</name>
        <dbReference type="ChEBI" id="CHEBI:57791"/>
    </ligand>
</feature>
<dbReference type="Proteomes" id="UP000033103">
    <property type="component" value="Chromosome"/>
</dbReference>
<organism evidence="16 17">
    <name type="scientific">Sneathia vaginalis</name>
    <dbReference type="NCBI Taxonomy" id="187101"/>
    <lineage>
        <taxon>Bacteria</taxon>
        <taxon>Fusobacteriati</taxon>
        <taxon>Fusobacteriota</taxon>
        <taxon>Fusobacteriia</taxon>
        <taxon>Fusobacteriales</taxon>
        <taxon>Leptotrichiaceae</taxon>
        <taxon>Sneathia</taxon>
    </lineage>
</organism>
<dbReference type="PANTHER" id="PTHR23135">
    <property type="entry name" value="MUR LIGASE FAMILY MEMBER"/>
    <property type="match status" value="1"/>
</dbReference>
<keyword evidence="11" id="KW-0460">Magnesium</keyword>
<reference evidence="16 17" key="1">
    <citation type="journal article" date="2012" name="BMC Genomics">
        <title>Genomic sequence analysis and characterization of Sneathia amnii sp. nov.</title>
        <authorList>
            <consortium name="Vaginal Microbiome Consortium (additional members)"/>
            <person name="Harwich M.D.Jr."/>
            <person name="Serrano M.G."/>
            <person name="Fettweis J.M."/>
            <person name="Alves J.M."/>
            <person name="Reimers M.A."/>
            <person name="Buck G.A."/>
            <person name="Jefferson K.K."/>
        </authorList>
    </citation>
    <scope>NUCLEOTIDE SEQUENCE [LARGE SCALE GENOMIC DNA]</scope>
    <source>
        <strain evidence="16 17">SN35</strain>
    </source>
</reference>
<dbReference type="InterPro" id="IPR000713">
    <property type="entry name" value="Mur_ligase_N"/>
</dbReference>
<evidence type="ECO:0000259" key="13">
    <source>
        <dbReference type="Pfam" id="PF01225"/>
    </source>
</evidence>
<dbReference type="InterPro" id="IPR036615">
    <property type="entry name" value="Mur_ligase_C_dom_sf"/>
</dbReference>
<comment type="similarity">
    <text evidence="1 11">Belongs to the MurCDEF family. MurE subfamily.</text>
</comment>
<dbReference type="InterPro" id="IPR005761">
    <property type="entry name" value="UDP-N-AcMur-Glu-dNH2Pim_ligase"/>
</dbReference>
<comment type="cofactor">
    <cofactor evidence="11">
        <name>Mg(2+)</name>
        <dbReference type="ChEBI" id="CHEBI:18420"/>
    </cofactor>
</comment>
<feature type="domain" description="Mur ligase central" evidence="15">
    <location>
        <begin position="106"/>
        <end position="297"/>
    </location>
</feature>
<dbReference type="SUPFAM" id="SSF53244">
    <property type="entry name" value="MurD-like peptide ligases, peptide-binding domain"/>
    <property type="match status" value="1"/>
</dbReference>
<feature type="binding site" evidence="11">
    <location>
        <position position="145"/>
    </location>
    <ligand>
        <name>UDP-N-acetyl-alpha-D-muramoyl-L-alanyl-D-glutamate</name>
        <dbReference type="ChEBI" id="CHEBI:83900"/>
    </ligand>
</feature>
<dbReference type="InterPro" id="IPR035911">
    <property type="entry name" value="MurE/MurF_N"/>
</dbReference>
<comment type="caution">
    <text evidence="11">Lacks conserved residue(s) required for the propagation of feature annotation.</text>
</comment>
<dbReference type="PANTHER" id="PTHR23135:SF4">
    <property type="entry name" value="UDP-N-ACETYLMURAMOYL-L-ALANYL-D-GLUTAMATE--2,6-DIAMINOPIMELATE LIGASE MURE HOMOLOG, CHLOROPLASTIC"/>
    <property type="match status" value="1"/>
</dbReference>
<sequence length="473" mass="53680">MFENVEYTLLQKGKDFEFKSIEYDSRKIEKGDIFVAMKGFNTDGNNYVEKAIQNGAVCILTDEKEHDVKKYPDITFYYIPDLRKHLGVICANLYNHPEKKLKIIGVTGTNGKTTSTYILENVLPNSSRIGTTNYRVGDKYYEAHNTTPESMDIIKLMDESVKKGIEYFLMEVSSHALALGRVDMLKFDGAIFTNLTQDHLDYHKTFENYFKAKCHLIDLLKDNSKISVNIDDKYIKTIKSDKLNTFGVENGDIRGKVISYTTSGMNVEIKVKNEVKRFHTKLIGAYNLYNILGVVSVLVNLGIDFSYIVDRISKMEPVVGRFELIENNLGARIVVDYAHTPDGLENVLKTLKGITDGKMYAVFGAGGDRDKTKRPIMGKIACKYADYILITSDNPRTEYPISIMNDIEKGIIEAKYTNYTKIEKREEAIQKAVSLLKSGDSLIIAGKGHETYQIIGKTTRYFSDKEEVKKCLK</sequence>
<dbReference type="GO" id="GO:0000287">
    <property type="term" value="F:magnesium ion binding"/>
    <property type="evidence" value="ECO:0007669"/>
    <property type="project" value="UniProtKB-UniRule"/>
</dbReference>
<dbReference type="UniPathway" id="UPA00219"/>
<dbReference type="NCBIfam" id="NF001126">
    <property type="entry name" value="PRK00139.1-4"/>
    <property type="match status" value="1"/>
</dbReference>
<dbReference type="Gene3D" id="3.90.190.20">
    <property type="entry name" value="Mur ligase, C-terminal domain"/>
    <property type="match status" value="1"/>
</dbReference>
<dbReference type="Pfam" id="PF08245">
    <property type="entry name" value="Mur_ligase_M"/>
    <property type="match status" value="1"/>
</dbReference>
<evidence type="ECO:0000256" key="7">
    <source>
        <dbReference type="ARBA" id="ARBA00022960"/>
    </source>
</evidence>
<feature type="binding site" evidence="11">
    <location>
        <begin position="146"/>
        <end position="147"/>
    </location>
    <ligand>
        <name>UDP-N-acetyl-alpha-D-muramoyl-L-alanyl-D-glutamate</name>
        <dbReference type="ChEBI" id="CHEBI:83900"/>
    </ligand>
</feature>
<dbReference type="STRING" id="187101.VC03_02015"/>
<evidence type="ECO:0000256" key="10">
    <source>
        <dbReference type="ARBA" id="ARBA00023316"/>
    </source>
</evidence>
<dbReference type="NCBIfam" id="TIGR01085">
    <property type="entry name" value="murE"/>
    <property type="match status" value="1"/>
</dbReference>
<evidence type="ECO:0000313" key="17">
    <source>
        <dbReference type="Proteomes" id="UP000033103"/>
    </source>
</evidence>
<dbReference type="OrthoDB" id="9800958at2"/>
<name>A0A0E3ZBZ8_9FUSO</name>